<evidence type="ECO:0000256" key="4">
    <source>
        <dbReference type="PROSITE-ProRule" id="PRU00277"/>
    </source>
</evidence>
<evidence type="ECO:0000259" key="6">
    <source>
        <dbReference type="PROSITE" id="PS50059"/>
    </source>
</evidence>
<keyword evidence="4" id="KW-0413">Isomerase</keyword>
<proteinExistence type="inferred from homology"/>
<protein>
    <recommendedName>
        <fullName evidence="4">peptidylprolyl isomerase</fullName>
        <ecNumber evidence="4">5.2.1.8</ecNumber>
    </recommendedName>
</protein>
<dbReference type="Pfam" id="PF00254">
    <property type="entry name" value="FKBP_C"/>
    <property type="match status" value="1"/>
</dbReference>
<dbReference type="SUPFAM" id="SSF54534">
    <property type="entry name" value="FKBP-like"/>
    <property type="match status" value="1"/>
</dbReference>
<organism evidence="7 8">
    <name type="scientific">Oikopleura dioica</name>
    <name type="common">Tunicate</name>
    <dbReference type="NCBI Taxonomy" id="34765"/>
    <lineage>
        <taxon>Eukaryota</taxon>
        <taxon>Metazoa</taxon>
        <taxon>Chordata</taxon>
        <taxon>Tunicata</taxon>
        <taxon>Appendicularia</taxon>
        <taxon>Copelata</taxon>
        <taxon>Oikopleuridae</taxon>
        <taxon>Oikopleura</taxon>
    </lineage>
</organism>
<dbReference type="InterPro" id="IPR001179">
    <property type="entry name" value="PPIase_FKBP_dom"/>
</dbReference>
<name>A0ABN7S923_OIKDI</name>
<keyword evidence="2" id="KW-0677">Repeat</keyword>
<evidence type="ECO:0000313" key="7">
    <source>
        <dbReference type="EMBL" id="CAG5094488.1"/>
    </source>
</evidence>
<feature type="domain" description="PPIase FKBP-type" evidence="6">
    <location>
        <begin position="119"/>
        <end position="215"/>
    </location>
</feature>
<feature type="region of interest" description="Disordered" evidence="5">
    <location>
        <begin position="443"/>
        <end position="472"/>
    </location>
</feature>
<dbReference type="InterPro" id="IPR042282">
    <property type="entry name" value="FKBP6/shu"/>
</dbReference>
<comment type="similarity">
    <text evidence="1">Belongs to the FKBP6 family.</text>
</comment>
<evidence type="ECO:0000313" key="8">
    <source>
        <dbReference type="Proteomes" id="UP001158576"/>
    </source>
</evidence>
<gene>
    <name evidence="7" type="ORF">OKIOD_LOCUS5160</name>
</gene>
<dbReference type="EMBL" id="OU015569">
    <property type="protein sequence ID" value="CAG5094488.1"/>
    <property type="molecule type" value="Genomic_DNA"/>
</dbReference>
<sequence>MLYDYEIGVDSQLAAEMDGLELELNFQHAAAKSDRFSRLLFPRNFPGANSKERLAYLYNITEEVPDTNGGVRITKIPVNEHEPYQRRQQRGITVADALAQEKERAEGLMKEYGGDINYLPVVGIHYAMWLGDDLLAPPIDYTYDRGDVETGMMEHLEICCGATLPGLEAAIELMTSGSQHFVICKPEWAYGKWGMLPRIPGNATIVFQVKLCYITYELHERFIRMPMKYRAKIPLKAIMATCKRLKTKAKEQFSKASEGVRDVNSNTGEEKIEPSRNQNDYFGAERSGDLLAQAIHCLERAVCKNLEDELQLKKYLIYLNCDACLAYRKAKPGLYKKAIGVGEQVLRIFEELLEHYRKDEERALEFLAQFYPKLNKTRFNLMELYSRDPFNHSSDVVSLYGAFEDEICHQNEDDLPYKNYANKKERRMMKELMEKIEKTNEAWAKRQKEEKDEKEEEEEEDGPVKAKEDDASKVTRLKPKGLDLEKCIEALVQEDKDSPTRDIPFGGSYEYYKNFVDNFAKDKDWFDHLFSHHFTTKCAVQFIVAYANSKGIQVYKGVDPVSGTPKLVISKDFAKSMAKGGSLYTGD</sequence>
<accession>A0ABN7S923</accession>
<keyword evidence="4" id="KW-0697">Rotamase</keyword>
<dbReference type="EC" id="5.2.1.8" evidence="4"/>
<dbReference type="Proteomes" id="UP001158576">
    <property type="component" value="Chromosome XSR"/>
</dbReference>
<dbReference type="Gene3D" id="3.10.50.40">
    <property type="match status" value="1"/>
</dbReference>
<dbReference type="PANTHER" id="PTHR46674">
    <property type="entry name" value="INACTIVE PEPTIDYL-PROLYL CIS-TRANS ISOMERASE FKBP6"/>
    <property type="match status" value="1"/>
</dbReference>
<dbReference type="InterPro" id="IPR046357">
    <property type="entry name" value="PPIase_dom_sf"/>
</dbReference>
<keyword evidence="3" id="KW-0802">TPR repeat</keyword>
<evidence type="ECO:0000256" key="3">
    <source>
        <dbReference type="ARBA" id="ARBA00022803"/>
    </source>
</evidence>
<evidence type="ECO:0000256" key="1">
    <source>
        <dbReference type="ARBA" id="ARBA00009648"/>
    </source>
</evidence>
<reference evidence="7 8" key="1">
    <citation type="submission" date="2021-04" db="EMBL/GenBank/DDBJ databases">
        <authorList>
            <person name="Bliznina A."/>
        </authorList>
    </citation>
    <scope>NUCLEOTIDE SEQUENCE [LARGE SCALE GENOMIC DNA]</scope>
</reference>
<evidence type="ECO:0000256" key="5">
    <source>
        <dbReference type="SAM" id="MobiDB-lite"/>
    </source>
</evidence>
<evidence type="ECO:0000256" key="2">
    <source>
        <dbReference type="ARBA" id="ARBA00022737"/>
    </source>
</evidence>
<dbReference type="PANTHER" id="PTHR46674:SF1">
    <property type="entry name" value="INACTIVE PEPTIDYL-PROLYL CIS-TRANS ISOMERASE FKBP6"/>
    <property type="match status" value="1"/>
</dbReference>
<keyword evidence="8" id="KW-1185">Reference proteome</keyword>
<comment type="catalytic activity">
    <reaction evidence="4">
        <text>[protein]-peptidylproline (omega=180) = [protein]-peptidylproline (omega=0)</text>
        <dbReference type="Rhea" id="RHEA:16237"/>
        <dbReference type="Rhea" id="RHEA-COMP:10747"/>
        <dbReference type="Rhea" id="RHEA-COMP:10748"/>
        <dbReference type="ChEBI" id="CHEBI:83833"/>
        <dbReference type="ChEBI" id="CHEBI:83834"/>
        <dbReference type="EC" id="5.2.1.8"/>
    </reaction>
</comment>
<feature type="compositionally biased region" description="Acidic residues" evidence="5">
    <location>
        <begin position="452"/>
        <end position="461"/>
    </location>
</feature>
<feature type="compositionally biased region" description="Basic and acidic residues" evidence="5">
    <location>
        <begin position="462"/>
        <end position="472"/>
    </location>
</feature>
<dbReference type="PROSITE" id="PS50059">
    <property type="entry name" value="FKBP_PPIASE"/>
    <property type="match status" value="1"/>
</dbReference>